<dbReference type="PROSITE" id="PS50104">
    <property type="entry name" value="TIR"/>
    <property type="match status" value="1"/>
</dbReference>
<organism evidence="2 3">
    <name type="scientific">Pseudomonas fluorescens</name>
    <dbReference type="NCBI Taxonomy" id="294"/>
    <lineage>
        <taxon>Bacteria</taxon>
        <taxon>Pseudomonadati</taxon>
        <taxon>Pseudomonadota</taxon>
        <taxon>Gammaproteobacteria</taxon>
        <taxon>Pseudomonadales</taxon>
        <taxon>Pseudomonadaceae</taxon>
        <taxon>Pseudomonas</taxon>
    </lineage>
</organism>
<dbReference type="InterPro" id="IPR000157">
    <property type="entry name" value="TIR_dom"/>
</dbReference>
<evidence type="ECO:0000313" key="3">
    <source>
        <dbReference type="Proteomes" id="UP000327167"/>
    </source>
</evidence>
<dbReference type="Pfam" id="PF13676">
    <property type="entry name" value="TIR_2"/>
    <property type="match status" value="1"/>
</dbReference>
<proteinExistence type="predicted"/>
<name>A0A5E6XC96_PSEFL</name>
<dbReference type="SUPFAM" id="SSF52200">
    <property type="entry name" value="Toll/Interleukin receptor TIR domain"/>
    <property type="match status" value="1"/>
</dbReference>
<gene>
    <name evidence="2" type="ORF">PS655_05315</name>
</gene>
<dbReference type="Proteomes" id="UP000327167">
    <property type="component" value="Unassembled WGS sequence"/>
</dbReference>
<sequence length="312" mass="34399">MSPKVFVSHASEDKDRFVLDFAKQLRANGVDAWLDKWEMLPGDSLITKIFEEGIKGAQAVIVVLSKNSVEKPWVKHELDAACVKRINNGSKLIPVVIDDCEVPEVLKATLWEKIHDTASYQPSLERIVASIFGASDKPALGKPPIYVNNFGPSVVGHNNIDSLVYKLACEFALETGSRHVNISAFCKNGKLTIPEHQLRESVEALGEHGTFYLQHFLGGEFPSVSITDSGFELYASEHVENYGVVFRSVVSAIVNNSCTSLSQINNELNSKSFLIEHILRILAGRQKISVTWFLGGDCSISNVSPSLRRSLS</sequence>
<dbReference type="EMBL" id="CABVHJ010000024">
    <property type="protein sequence ID" value="VVN38913.1"/>
    <property type="molecule type" value="Genomic_DNA"/>
</dbReference>
<dbReference type="SMART" id="SM00255">
    <property type="entry name" value="TIR"/>
    <property type="match status" value="1"/>
</dbReference>
<dbReference type="InterPro" id="IPR035897">
    <property type="entry name" value="Toll_tir_struct_dom_sf"/>
</dbReference>
<accession>A0A5E6XC96</accession>
<dbReference type="GO" id="GO:0007165">
    <property type="term" value="P:signal transduction"/>
    <property type="evidence" value="ECO:0007669"/>
    <property type="project" value="InterPro"/>
</dbReference>
<protein>
    <recommendedName>
        <fullName evidence="1">TIR domain-containing protein</fullName>
    </recommendedName>
</protein>
<reference evidence="2 3" key="1">
    <citation type="submission" date="2019-09" db="EMBL/GenBank/DDBJ databases">
        <authorList>
            <person name="Chandra G."/>
            <person name="Truman W A."/>
        </authorList>
    </citation>
    <scope>NUCLEOTIDE SEQUENCE [LARGE SCALE GENOMIC DNA]</scope>
    <source>
        <strain evidence="2">PS655</strain>
    </source>
</reference>
<feature type="domain" description="TIR" evidence="1">
    <location>
        <begin position="1"/>
        <end position="135"/>
    </location>
</feature>
<dbReference type="AlphaFoldDB" id="A0A5E6XC96"/>
<dbReference type="Gene3D" id="3.40.50.10140">
    <property type="entry name" value="Toll/interleukin-1 receptor homology (TIR) domain"/>
    <property type="match status" value="1"/>
</dbReference>
<dbReference type="RefSeq" id="WP_150652487.1">
    <property type="nucleotide sequence ID" value="NZ_CABVHJ010000024.1"/>
</dbReference>
<evidence type="ECO:0000259" key="1">
    <source>
        <dbReference type="PROSITE" id="PS50104"/>
    </source>
</evidence>
<evidence type="ECO:0000313" key="2">
    <source>
        <dbReference type="EMBL" id="VVN38913.1"/>
    </source>
</evidence>